<comment type="caution">
    <text evidence="2">The sequence shown here is derived from an EMBL/GenBank/DDBJ whole genome shotgun (WGS) entry which is preliminary data.</text>
</comment>
<dbReference type="GO" id="GO:0002949">
    <property type="term" value="P:tRNA threonylcarbamoyladenosine modification"/>
    <property type="evidence" value="ECO:0007669"/>
    <property type="project" value="InterPro"/>
</dbReference>
<feature type="domain" description="Gcp-like" evidence="1">
    <location>
        <begin position="33"/>
        <end position="125"/>
    </location>
</feature>
<dbReference type="InterPro" id="IPR043129">
    <property type="entry name" value="ATPase_NBD"/>
</dbReference>
<dbReference type="SUPFAM" id="SSF53067">
    <property type="entry name" value="Actin-like ATPase domain"/>
    <property type="match status" value="1"/>
</dbReference>
<dbReference type="NCBIfam" id="TIGR03725">
    <property type="entry name" value="T6A_YeaZ"/>
    <property type="match status" value="1"/>
</dbReference>
<accession>A0A7V4XUQ1</accession>
<keyword evidence="2" id="KW-0808">Transferase</keyword>
<protein>
    <submittedName>
        <fullName evidence="2">tRNA (Adenosine(37)-N6)-threonylcarbamoyltransferase complex dimerization subunit type 1 TsaB</fullName>
    </submittedName>
</protein>
<name>A0A7V4XUQ1_9BACT</name>
<dbReference type="InterPro" id="IPR000905">
    <property type="entry name" value="Gcp-like_dom"/>
</dbReference>
<dbReference type="PANTHER" id="PTHR11735:SF11">
    <property type="entry name" value="TRNA THREONYLCARBAMOYLADENOSINE BIOSYNTHESIS PROTEIN TSAB"/>
    <property type="match status" value="1"/>
</dbReference>
<organism evidence="2">
    <name type="scientific">Acidobacterium capsulatum</name>
    <dbReference type="NCBI Taxonomy" id="33075"/>
    <lineage>
        <taxon>Bacteria</taxon>
        <taxon>Pseudomonadati</taxon>
        <taxon>Acidobacteriota</taxon>
        <taxon>Terriglobia</taxon>
        <taxon>Terriglobales</taxon>
        <taxon>Acidobacteriaceae</taxon>
        <taxon>Acidobacterium</taxon>
    </lineage>
</organism>
<dbReference type="Gene3D" id="3.30.420.40">
    <property type="match status" value="2"/>
</dbReference>
<dbReference type="GO" id="GO:0016740">
    <property type="term" value="F:transferase activity"/>
    <property type="evidence" value="ECO:0007669"/>
    <property type="project" value="UniProtKB-KW"/>
</dbReference>
<dbReference type="GO" id="GO:0005829">
    <property type="term" value="C:cytosol"/>
    <property type="evidence" value="ECO:0007669"/>
    <property type="project" value="TreeGrafter"/>
</dbReference>
<dbReference type="PANTHER" id="PTHR11735">
    <property type="entry name" value="TRNA N6-ADENOSINE THREONYLCARBAMOYLTRANSFERASE"/>
    <property type="match status" value="1"/>
</dbReference>
<dbReference type="InterPro" id="IPR022496">
    <property type="entry name" value="T6A_TsaB"/>
</dbReference>
<sequence>MRVLAVDTCGAEGSVALAEVEGDELRLMEQRQLAGRSCAEMLMPAIRGLLETHALAVKDLGAIVVVRGPGSFTGVRVGLSTAKGLAQAARLPVVGLSRLQVMAHAAGSRAAALDAGRGEVYFGMAGQEGGEAVLHPDEVRAQVAEADVACCEDSVARSLPGARRVAAPTTEDALRLALERLRRGEFDDLASMDAHYLRRSQAEVVADGAAR</sequence>
<evidence type="ECO:0000313" key="2">
    <source>
        <dbReference type="EMBL" id="HGY95200.1"/>
    </source>
</evidence>
<gene>
    <name evidence="2" type="primary">tsaB</name>
    <name evidence="2" type="ORF">ENW50_11035</name>
</gene>
<evidence type="ECO:0000259" key="1">
    <source>
        <dbReference type="Pfam" id="PF00814"/>
    </source>
</evidence>
<dbReference type="EMBL" id="DTKL01000069">
    <property type="protein sequence ID" value="HGY95200.1"/>
    <property type="molecule type" value="Genomic_DNA"/>
</dbReference>
<reference evidence="2" key="1">
    <citation type="journal article" date="2020" name="mSystems">
        <title>Genome- and Community-Level Interaction Insights into Carbon Utilization and Element Cycling Functions of Hydrothermarchaeota in Hydrothermal Sediment.</title>
        <authorList>
            <person name="Zhou Z."/>
            <person name="Liu Y."/>
            <person name="Xu W."/>
            <person name="Pan J."/>
            <person name="Luo Z.H."/>
            <person name="Li M."/>
        </authorList>
    </citation>
    <scope>NUCLEOTIDE SEQUENCE [LARGE SCALE GENOMIC DNA]</scope>
    <source>
        <strain evidence="2">SpSt-855</strain>
    </source>
</reference>
<dbReference type="AlphaFoldDB" id="A0A7V4XUQ1"/>
<dbReference type="Pfam" id="PF00814">
    <property type="entry name" value="TsaD"/>
    <property type="match status" value="1"/>
</dbReference>
<proteinExistence type="predicted"/>